<dbReference type="AlphaFoldDB" id="B6XT71"/>
<evidence type="ECO:0000313" key="3">
    <source>
        <dbReference type="Proteomes" id="UP000003882"/>
    </source>
</evidence>
<dbReference type="InterPro" id="IPR003140">
    <property type="entry name" value="PLipase/COase/thioEstase"/>
</dbReference>
<keyword evidence="2" id="KW-0378">Hydrolase</keyword>
<name>B6XT71_9BIFI</name>
<sequence>MRMDCCKLRHIFSVSFNQRQHDGEHRTLVQFAIHRYGAVGNPHTIDMRWKVDMRLNVSTSIDVTACETDGDNLLFLGFHGFSNDENEMIRIIDAIYDVPKRDVSSTDNSIASAQHPNYLSFRGTYERPYIGSYYWYPDGCSVGERRRECSAVGDAIVRLLDSPAYVRFRKVLIGFSQGGYLSYRMIAEHPDVFDMAILMSPSFKGETADLLPATGRTRFALCYGSEDRTIPLSDQQCARNKLAQTGNLTYFEYPGMAHDICNQEIHDLRA</sequence>
<feature type="domain" description="Phospholipase/carboxylesterase/thioesterase" evidence="1">
    <location>
        <begin position="170"/>
        <end position="268"/>
    </location>
</feature>
<dbReference type="Pfam" id="PF02230">
    <property type="entry name" value="Abhydrolase_2"/>
    <property type="match status" value="1"/>
</dbReference>
<accession>B6XT71</accession>
<evidence type="ECO:0000259" key="1">
    <source>
        <dbReference type="Pfam" id="PF02230"/>
    </source>
</evidence>
<dbReference type="EMBL" id="ABXY01000010">
    <property type="protein sequence ID" value="EEB22141.1"/>
    <property type="molecule type" value="Genomic_DNA"/>
</dbReference>
<dbReference type="InterPro" id="IPR029058">
    <property type="entry name" value="AB_hydrolase_fold"/>
</dbReference>
<reference evidence="2 3" key="2">
    <citation type="submission" date="2008-10" db="EMBL/GenBank/DDBJ databases">
        <authorList>
            <person name="Fulton L."/>
            <person name="Clifton S."/>
            <person name="Fulton B."/>
            <person name="Xu J."/>
            <person name="Minx P."/>
            <person name="Pepin K.H."/>
            <person name="Johnson M."/>
            <person name="Bhonagiri V."/>
            <person name="Nash W.E."/>
            <person name="Mardis E.R."/>
            <person name="Wilson R.K."/>
        </authorList>
    </citation>
    <scope>NUCLEOTIDE SEQUENCE [LARGE SCALE GENOMIC DNA]</scope>
    <source>
        <strain evidence="2 3">DSM 16992</strain>
    </source>
</reference>
<dbReference type="GO" id="GO:0016787">
    <property type="term" value="F:hydrolase activity"/>
    <property type="evidence" value="ECO:0007669"/>
    <property type="project" value="UniProtKB-KW"/>
</dbReference>
<dbReference type="eggNOG" id="COG0400">
    <property type="taxonomic scope" value="Bacteria"/>
</dbReference>
<comment type="caution">
    <text evidence="2">The sequence shown here is derived from an EMBL/GenBank/DDBJ whole genome shotgun (WGS) entry which is preliminary data.</text>
</comment>
<dbReference type="EC" id="3.1.-.-" evidence="2"/>
<reference evidence="2 3" key="1">
    <citation type="submission" date="2008-10" db="EMBL/GenBank/DDBJ databases">
        <title>Draft genome sequence of Bifidobacterium catenulatum (DSM 16992).</title>
        <authorList>
            <person name="Sudarsanam P."/>
            <person name="Ley R."/>
            <person name="Guruge J."/>
            <person name="Turnbaugh P.J."/>
            <person name="Mahowald M."/>
            <person name="Liep D."/>
            <person name="Gordon J."/>
        </authorList>
    </citation>
    <scope>NUCLEOTIDE SEQUENCE [LARGE SCALE GENOMIC DNA]</scope>
    <source>
        <strain evidence="2 3">DSM 16992</strain>
    </source>
</reference>
<dbReference type="Gene3D" id="3.40.50.1820">
    <property type="entry name" value="alpha/beta hydrolase"/>
    <property type="match status" value="1"/>
</dbReference>
<dbReference type="Proteomes" id="UP000003882">
    <property type="component" value="Unassembled WGS sequence"/>
</dbReference>
<gene>
    <name evidence="2" type="ORF">BIFCAT_00381</name>
</gene>
<proteinExistence type="predicted"/>
<protein>
    <submittedName>
        <fullName evidence="2">Phospholipase/carboxylesterase</fullName>
        <ecNumber evidence="2">3.1.-.-</ecNumber>
    </submittedName>
</protein>
<organism evidence="2 3">
    <name type="scientific">Bifidobacterium catenulatum DSM 16992 = JCM 1194 = LMG 11043</name>
    <dbReference type="NCBI Taxonomy" id="566552"/>
    <lineage>
        <taxon>Bacteria</taxon>
        <taxon>Bacillati</taxon>
        <taxon>Actinomycetota</taxon>
        <taxon>Actinomycetes</taxon>
        <taxon>Bifidobacteriales</taxon>
        <taxon>Bifidobacteriaceae</taxon>
        <taxon>Bifidobacterium</taxon>
    </lineage>
</organism>
<dbReference type="SUPFAM" id="SSF53474">
    <property type="entry name" value="alpha/beta-Hydrolases"/>
    <property type="match status" value="1"/>
</dbReference>
<evidence type="ECO:0000313" key="2">
    <source>
        <dbReference type="EMBL" id="EEB22141.1"/>
    </source>
</evidence>